<dbReference type="InterPro" id="IPR015126">
    <property type="entry name" value="Mu_I-gamma"/>
</dbReference>
<dbReference type="Proteomes" id="UP000829560">
    <property type="component" value="Chromosome"/>
</dbReference>
<dbReference type="Gene3D" id="6.10.250.2550">
    <property type="match status" value="1"/>
</dbReference>
<accession>A0AAU6PVK1</accession>
<sequence>MKVKNWYNAQELADLNLVSLPNTKAGVINRSKKSNWVTRKRSGRGGGLEYAFESLPEDAQNEIHIKVAKQVAKQQAREAKDNQPKQADEPKQANYLPEVLWKGWKDATAKQKQKATEQVGNCFAVDDLINTGMGTVQAIEQVADDTGVSKGSLKRWYYKVRNFERSDWLPILIGNYHKSKKRQADFTPEAWEAFKADYLRLEKPQMGTCYERLLVLAKEHNWEVPSLSSIKRKLEREVPKTQQVLLREGERALADMYPTLVRSVEAIEALEWINGDGYQHNVFVRWHNGEIVRPKTWLWQDVRTRKILAYRTDLSENSDTIRLALMDVVSKYGIPRKLTIDNTRAAANKWMTGGVKNRYRFKVKEDDPMGIIPLLGIELFWTSVQFGKGHGQAKPIERAFSHGGLGETVDKHPLLAGHHAGANVLDKPDNYHGGKDGVSYEDFIAALEQGIELWNNREKRDTEICQGVYSFNQVFERDYAQATVRRATTEQMRLLMLMSEAVTLKHNGTFSLSCGGKVFGQKNRYEATDLIGTSHKKVVVKFDPQRLHDTVWVYSLDGRFLAEAICTEKVAFGDKATGREHDKARKQYVKANKAMAKAQQAMGIKELAELMPEAEEDIAPMPSITEIMVADGNTMRKQTVEAEADSANEFDDDFVRAMAMITKERNDE</sequence>
<dbReference type="AlphaFoldDB" id="A0AAU6PVK1"/>
<dbReference type="Pfam" id="PF02914">
    <property type="entry name" value="DDE_2"/>
    <property type="match status" value="1"/>
</dbReference>
<dbReference type="InterPro" id="IPR003314">
    <property type="entry name" value="Mu-type_HTH"/>
</dbReference>
<dbReference type="EMBL" id="CP093310">
    <property type="protein sequence ID" value="WXX24484.1"/>
    <property type="molecule type" value="Genomic_DNA"/>
</dbReference>
<evidence type="ECO:0000313" key="2">
    <source>
        <dbReference type="EMBL" id="WXX24484.1"/>
    </source>
</evidence>
<dbReference type="SUPFAM" id="SSF46955">
    <property type="entry name" value="Putative DNA-binding domain"/>
    <property type="match status" value="1"/>
</dbReference>
<dbReference type="InterPro" id="IPR009061">
    <property type="entry name" value="DNA-bd_dom_put_sf"/>
</dbReference>
<evidence type="ECO:0000313" key="3">
    <source>
        <dbReference type="Proteomes" id="UP000829560"/>
    </source>
</evidence>
<dbReference type="Gene3D" id="3.30.420.10">
    <property type="entry name" value="Ribonuclease H-like superfamily/Ribonuclease H"/>
    <property type="match status" value="1"/>
</dbReference>
<reference evidence="2" key="1">
    <citation type="submission" date="2024-03" db="EMBL/GenBank/DDBJ databases">
        <title>Psychrobacter raelis sp. nov. isolated from a dog with peritonitis.</title>
        <authorList>
            <person name="Schiavone A."/>
            <person name="Manzulli V."/>
            <person name="Camarda A."/>
            <person name="Cafiero M.A."/>
            <person name="Vasco I."/>
            <person name="Marino L."/>
            <person name="Pennuzzi G."/>
            <person name="Serrecchia L."/>
            <person name="Galante D."/>
            <person name="Pugliese N."/>
        </authorList>
    </citation>
    <scope>NUCLEOTIDE SEQUENCE</scope>
    <source>
        <strain evidence="2">PraFG1</strain>
    </source>
</reference>
<dbReference type="Gene3D" id="2.30.30.130">
    <property type="entry name" value="Transposase, Mu, C-terminal"/>
    <property type="match status" value="1"/>
</dbReference>
<dbReference type="GO" id="GO:0004803">
    <property type="term" value="F:transposase activity"/>
    <property type="evidence" value="ECO:0007669"/>
    <property type="project" value="InterPro"/>
</dbReference>
<dbReference type="SUPFAM" id="SSF46689">
    <property type="entry name" value="Homeodomain-like"/>
    <property type="match status" value="2"/>
</dbReference>
<dbReference type="Gene3D" id="1.10.10.60">
    <property type="entry name" value="Homeodomain-like"/>
    <property type="match status" value="2"/>
</dbReference>
<dbReference type="Gene3D" id="1.10.10.10">
    <property type="entry name" value="Winged helix-like DNA-binding domain superfamily/Winged helix DNA-binding domain"/>
    <property type="match status" value="1"/>
</dbReference>
<dbReference type="PROSITE" id="PS51702">
    <property type="entry name" value="HTH_MU"/>
    <property type="match status" value="1"/>
</dbReference>
<dbReference type="GO" id="GO:0003677">
    <property type="term" value="F:DNA binding"/>
    <property type="evidence" value="ECO:0007669"/>
    <property type="project" value="InterPro"/>
</dbReference>
<protein>
    <submittedName>
        <fullName evidence="2">Transposase domain-containing protein</fullName>
    </submittedName>
</protein>
<dbReference type="Pfam" id="PF09039">
    <property type="entry name" value="HTH_Tnp_Mu_2"/>
    <property type="match status" value="1"/>
</dbReference>
<organism evidence="2 3">
    <name type="scientific">Psychrobacter raelei</name>
    <dbReference type="NCBI Taxonomy" id="2565531"/>
    <lineage>
        <taxon>Bacteria</taxon>
        <taxon>Pseudomonadati</taxon>
        <taxon>Pseudomonadota</taxon>
        <taxon>Gammaproteobacteria</taxon>
        <taxon>Moraxellales</taxon>
        <taxon>Moraxellaceae</taxon>
        <taxon>Psychrobacter</taxon>
    </lineage>
</organism>
<dbReference type="GO" id="GO:0015074">
    <property type="term" value="P:DNA integration"/>
    <property type="evidence" value="ECO:0007669"/>
    <property type="project" value="InterPro"/>
</dbReference>
<dbReference type="Pfam" id="PF09299">
    <property type="entry name" value="Mu-transpos_C"/>
    <property type="match status" value="1"/>
</dbReference>
<dbReference type="InterPro" id="IPR009004">
    <property type="entry name" value="Transposase_Mu_C"/>
</dbReference>
<dbReference type="InterPro" id="IPR036397">
    <property type="entry name" value="RNaseH_sf"/>
</dbReference>
<dbReference type="InterPro" id="IPR009057">
    <property type="entry name" value="Homeodomain-like_sf"/>
</dbReference>
<dbReference type="InterPro" id="IPR036388">
    <property type="entry name" value="WH-like_DNA-bd_sf"/>
</dbReference>
<proteinExistence type="predicted"/>
<dbReference type="SUPFAM" id="SSF50610">
    <property type="entry name" value="mu transposase, C-terminal domain"/>
    <property type="match status" value="1"/>
</dbReference>
<dbReference type="RefSeq" id="WP_338412499.1">
    <property type="nucleotide sequence ID" value="NZ_CP093310.2"/>
</dbReference>
<feature type="domain" description="HTH Mu-type" evidence="1">
    <location>
        <begin position="5"/>
        <end position="71"/>
    </location>
</feature>
<dbReference type="InterPro" id="IPR004189">
    <property type="entry name" value="Phage_Mu_transposase"/>
</dbReference>
<dbReference type="InterPro" id="IPR015378">
    <property type="entry name" value="Transposase-like_Mu_C"/>
</dbReference>
<dbReference type="GO" id="GO:0006313">
    <property type="term" value="P:DNA transposition"/>
    <property type="evidence" value="ECO:0007669"/>
    <property type="project" value="InterPro"/>
</dbReference>
<gene>
    <name evidence="2" type="ORF">MN210_17775</name>
</gene>
<dbReference type="KEGG" id="prae:MN210_17775"/>
<dbReference type="Pfam" id="PF02316">
    <property type="entry name" value="HTH_Tnp_Mu_1"/>
    <property type="match status" value="1"/>
</dbReference>
<dbReference type="SUPFAM" id="SSF53098">
    <property type="entry name" value="Ribonuclease H-like"/>
    <property type="match status" value="1"/>
</dbReference>
<keyword evidence="3" id="KW-1185">Reference proteome</keyword>
<name>A0AAU6PVK1_9GAMM</name>
<evidence type="ECO:0000259" key="1">
    <source>
        <dbReference type="PROSITE" id="PS51702"/>
    </source>
</evidence>
<dbReference type="InterPro" id="IPR012337">
    <property type="entry name" value="RNaseH-like_sf"/>
</dbReference>